<accession>A0A182YDY7</accession>
<feature type="region of interest" description="Disordered" evidence="1">
    <location>
        <begin position="30"/>
        <end position="68"/>
    </location>
</feature>
<evidence type="ECO:0000256" key="1">
    <source>
        <dbReference type="SAM" id="MobiDB-lite"/>
    </source>
</evidence>
<proteinExistence type="predicted"/>
<reference evidence="3" key="1">
    <citation type="journal article" date="2014" name="Genome Biol.">
        <title>Genome analysis of a major urban malaria vector mosquito, Anopheles stephensi.</title>
        <authorList>
            <person name="Jiang X."/>
            <person name="Peery A."/>
            <person name="Hall A.B."/>
            <person name="Sharma A."/>
            <person name="Chen X.G."/>
            <person name="Waterhouse R.M."/>
            <person name="Komissarov A."/>
            <person name="Riehle M.M."/>
            <person name="Shouche Y."/>
            <person name="Sharakhova M.V."/>
            <person name="Lawson D."/>
            <person name="Pakpour N."/>
            <person name="Arensburger P."/>
            <person name="Davidson V.L."/>
            <person name="Eiglmeier K."/>
            <person name="Emrich S."/>
            <person name="George P."/>
            <person name="Kennedy R.C."/>
            <person name="Mane S.P."/>
            <person name="Maslen G."/>
            <person name="Oringanje C."/>
            <person name="Qi Y."/>
            <person name="Settlage R."/>
            <person name="Tojo M."/>
            <person name="Tubio J.M."/>
            <person name="Unger M.F."/>
            <person name="Wang B."/>
            <person name="Vernick K.D."/>
            <person name="Ribeiro J.M."/>
            <person name="James A.A."/>
            <person name="Michel K."/>
            <person name="Riehle M.A."/>
            <person name="Luckhart S."/>
            <person name="Sharakhov I.V."/>
            <person name="Tu Z."/>
        </authorList>
    </citation>
    <scope>NUCLEOTIDE SEQUENCE [LARGE SCALE GENOMIC DNA]</scope>
    <source>
        <strain evidence="3">Indian</strain>
    </source>
</reference>
<evidence type="ECO:0000313" key="2">
    <source>
        <dbReference type="EnsemblMetazoa" id="ASTEI06673-PA"/>
    </source>
</evidence>
<dbReference type="STRING" id="30069.A0A182YDY7"/>
<dbReference type="VEuPathDB" id="VectorBase:ASTEI20_035305"/>
<evidence type="ECO:0000313" key="3">
    <source>
        <dbReference type="Proteomes" id="UP000076408"/>
    </source>
</evidence>
<dbReference type="EnsemblMetazoa" id="ASTEI06673-RA">
    <property type="protein sequence ID" value="ASTEI06673-PA"/>
    <property type="gene ID" value="ASTEI06673"/>
</dbReference>
<feature type="compositionally biased region" description="Polar residues" evidence="1">
    <location>
        <begin position="30"/>
        <end position="44"/>
    </location>
</feature>
<feature type="compositionally biased region" description="Acidic residues" evidence="1">
    <location>
        <begin position="55"/>
        <end position="68"/>
    </location>
</feature>
<dbReference type="VEuPathDB" id="VectorBase:ASTE007222"/>
<reference evidence="2" key="2">
    <citation type="submission" date="2020-05" db="UniProtKB">
        <authorList>
            <consortium name="EnsemblMetazoa"/>
        </authorList>
    </citation>
    <scope>IDENTIFICATION</scope>
    <source>
        <strain evidence="2">Indian</strain>
    </source>
</reference>
<dbReference type="AlphaFoldDB" id="A0A182YDY7"/>
<sequence length="68" mass="7886">MVPKSVEKYIDAYGLGFEHDDMDDWEMSSLYNGQDNDDSLSTQDMLGFNDTTNDMLDDDMKFEDDEDD</sequence>
<keyword evidence="3" id="KW-1185">Reference proteome</keyword>
<dbReference type="Proteomes" id="UP000076408">
    <property type="component" value="Unassembled WGS sequence"/>
</dbReference>
<dbReference type="VEuPathDB" id="VectorBase:ASTEI06673"/>
<protein>
    <submittedName>
        <fullName evidence="2">Uncharacterized protein</fullName>
    </submittedName>
</protein>
<name>A0A182YDY7_ANOST</name>
<organism evidence="2 3">
    <name type="scientific">Anopheles stephensi</name>
    <name type="common">Indo-Pakistan malaria mosquito</name>
    <dbReference type="NCBI Taxonomy" id="30069"/>
    <lineage>
        <taxon>Eukaryota</taxon>
        <taxon>Metazoa</taxon>
        <taxon>Ecdysozoa</taxon>
        <taxon>Arthropoda</taxon>
        <taxon>Hexapoda</taxon>
        <taxon>Insecta</taxon>
        <taxon>Pterygota</taxon>
        <taxon>Neoptera</taxon>
        <taxon>Endopterygota</taxon>
        <taxon>Diptera</taxon>
        <taxon>Nematocera</taxon>
        <taxon>Culicoidea</taxon>
        <taxon>Culicidae</taxon>
        <taxon>Anophelinae</taxon>
        <taxon>Anopheles</taxon>
    </lineage>
</organism>